<comment type="caution">
    <text evidence="4">The sequence shown here is derived from an EMBL/GenBank/DDBJ whole genome shotgun (WGS) entry which is preliminary data.</text>
</comment>
<accession>A0A9P6EP08</accession>
<dbReference type="Gene3D" id="3.40.50.300">
    <property type="entry name" value="P-loop containing nucleotide triphosphate hydrolases"/>
    <property type="match status" value="1"/>
</dbReference>
<gene>
    <name evidence="4" type="ORF">CPB83DRAFT_890415</name>
</gene>
<dbReference type="Pfam" id="PF24883">
    <property type="entry name" value="NPHP3_N"/>
    <property type="match status" value="1"/>
</dbReference>
<proteinExistence type="predicted"/>
<evidence type="ECO:0000259" key="3">
    <source>
        <dbReference type="Pfam" id="PF24883"/>
    </source>
</evidence>
<keyword evidence="1" id="KW-0677">Repeat</keyword>
<dbReference type="Proteomes" id="UP000807306">
    <property type="component" value="Unassembled WGS sequence"/>
</dbReference>
<dbReference type="InterPro" id="IPR056884">
    <property type="entry name" value="NPHP3-like_N"/>
</dbReference>
<dbReference type="OrthoDB" id="4760524at2759"/>
<protein>
    <recommendedName>
        <fullName evidence="3">Nephrocystin 3-like N-terminal domain-containing protein</fullName>
    </recommendedName>
</protein>
<dbReference type="EMBL" id="MU157830">
    <property type="protein sequence ID" value="KAF9532725.1"/>
    <property type="molecule type" value="Genomic_DNA"/>
</dbReference>
<evidence type="ECO:0000256" key="1">
    <source>
        <dbReference type="ARBA" id="ARBA00022737"/>
    </source>
</evidence>
<evidence type="ECO:0000256" key="2">
    <source>
        <dbReference type="SAM" id="MobiDB-lite"/>
    </source>
</evidence>
<dbReference type="PANTHER" id="PTHR10039:SF14">
    <property type="entry name" value="NACHT DOMAIN-CONTAINING PROTEIN"/>
    <property type="match status" value="1"/>
</dbReference>
<dbReference type="InterPro" id="IPR027417">
    <property type="entry name" value="P-loop_NTPase"/>
</dbReference>
<sequence>MSRHPHHPYLRPSLTGRPNNLSSSSSRIHSLSENDHPRASSRHSSRSYAAANNQASIFAGNNNLVTGGSFSINMASPDAGFLLLSEAASKNAMHDSSARDPPPKCHPETREEIVDYFIEWAKNDNPKHELVQWLHAPYGHGKSAVVQTIIDRLVEEGHKELIAGAFFFGRGIPGRNQARYLFPTIAYQIACHIPGMRQYINEAMMDDPTLPSKSLLTQLCNLIINPLLKCNNGPHFNYSPTVFIDGLDECDSIEDQLSVLNLIATALHQHHVPLRFLIASRPESHIRDGFAKYSLLHYHGEKELPNNDAEMVAYLTSRFDEIFNNRLRIMEAANIQKPWPNLEQIKELVRRACGQYVFLDTIIRSVSLPRLNPVTQLNVALRRLSDTSLFKDMDAIYYLILEQCPYQDILTVVLDHLLHGLPGGSREDAMTISEVWEIPLGDVRIVVESLAPVIRENNWNGLSFHHLSFREFLEDHARSGKFFCDKAVSSARWSAGMQKEFKEVLSGKWATRSLVDHLSHLLESEQGLNGQGWTTSSELVKLLHQGRSRTTTLGTEYFYRWFLIVDVIICCVVEKLKNCDPITRQLWVVGDLDTPFTAKLYNECLAVWKSLADETLAKLDPRLANAILQSEGTLSSDVVRAAGLNMEECPNGFWDSLLFNNLLEINKSSGNVFIDWCDRYYLLFDEQGNSTRLCDVRRQFYNTIQ</sequence>
<evidence type="ECO:0000313" key="4">
    <source>
        <dbReference type="EMBL" id="KAF9532725.1"/>
    </source>
</evidence>
<feature type="region of interest" description="Disordered" evidence="2">
    <location>
        <begin position="1"/>
        <end position="48"/>
    </location>
</feature>
<organism evidence="4 5">
    <name type="scientific">Crepidotus variabilis</name>
    <dbReference type="NCBI Taxonomy" id="179855"/>
    <lineage>
        <taxon>Eukaryota</taxon>
        <taxon>Fungi</taxon>
        <taxon>Dikarya</taxon>
        <taxon>Basidiomycota</taxon>
        <taxon>Agaricomycotina</taxon>
        <taxon>Agaricomycetes</taxon>
        <taxon>Agaricomycetidae</taxon>
        <taxon>Agaricales</taxon>
        <taxon>Agaricineae</taxon>
        <taxon>Crepidotaceae</taxon>
        <taxon>Crepidotus</taxon>
    </lineage>
</organism>
<evidence type="ECO:0000313" key="5">
    <source>
        <dbReference type="Proteomes" id="UP000807306"/>
    </source>
</evidence>
<reference evidence="4" key="1">
    <citation type="submission" date="2020-11" db="EMBL/GenBank/DDBJ databases">
        <authorList>
            <consortium name="DOE Joint Genome Institute"/>
            <person name="Ahrendt S."/>
            <person name="Riley R."/>
            <person name="Andreopoulos W."/>
            <person name="Labutti K."/>
            <person name="Pangilinan J."/>
            <person name="Ruiz-Duenas F.J."/>
            <person name="Barrasa J.M."/>
            <person name="Sanchez-Garcia M."/>
            <person name="Camarero S."/>
            <person name="Miyauchi S."/>
            <person name="Serrano A."/>
            <person name="Linde D."/>
            <person name="Babiker R."/>
            <person name="Drula E."/>
            <person name="Ayuso-Fernandez I."/>
            <person name="Pacheco R."/>
            <person name="Padilla G."/>
            <person name="Ferreira P."/>
            <person name="Barriuso J."/>
            <person name="Kellner H."/>
            <person name="Castanera R."/>
            <person name="Alfaro M."/>
            <person name="Ramirez L."/>
            <person name="Pisabarro A.G."/>
            <person name="Kuo A."/>
            <person name="Tritt A."/>
            <person name="Lipzen A."/>
            <person name="He G."/>
            <person name="Yan M."/>
            <person name="Ng V."/>
            <person name="Cullen D."/>
            <person name="Martin F."/>
            <person name="Rosso M.-N."/>
            <person name="Henrissat B."/>
            <person name="Hibbett D."/>
            <person name="Martinez A.T."/>
            <person name="Grigoriev I.V."/>
        </authorList>
    </citation>
    <scope>NUCLEOTIDE SEQUENCE</scope>
    <source>
        <strain evidence="4">CBS 506.95</strain>
    </source>
</reference>
<dbReference type="AlphaFoldDB" id="A0A9P6EP08"/>
<feature type="domain" description="Nephrocystin 3-like N-terminal" evidence="3">
    <location>
        <begin position="117"/>
        <end position="281"/>
    </location>
</feature>
<name>A0A9P6EP08_9AGAR</name>
<dbReference type="PANTHER" id="PTHR10039">
    <property type="entry name" value="AMELOGENIN"/>
    <property type="match status" value="1"/>
</dbReference>
<keyword evidence="5" id="KW-1185">Reference proteome</keyword>